<feature type="region of interest" description="Disordered" evidence="1">
    <location>
        <begin position="680"/>
        <end position="772"/>
    </location>
</feature>
<evidence type="ECO:0000256" key="1">
    <source>
        <dbReference type="SAM" id="MobiDB-lite"/>
    </source>
</evidence>
<feature type="region of interest" description="Disordered" evidence="1">
    <location>
        <begin position="605"/>
        <end position="648"/>
    </location>
</feature>
<feature type="compositionally biased region" description="Low complexity" evidence="1">
    <location>
        <begin position="381"/>
        <end position="397"/>
    </location>
</feature>
<feature type="compositionally biased region" description="Polar residues" evidence="1">
    <location>
        <begin position="426"/>
        <end position="439"/>
    </location>
</feature>
<comment type="caution">
    <text evidence="2">The sequence shown here is derived from an EMBL/GenBank/DDBJ whole genome shotgun (WGS) entry which is preliminary data.</text>
</comment>
<evidence type="ECO:0000313" key="2">
    <source>
        <dbReference type="EMBL" id="CAA7257396.1"/>
    </source>
</evidence>
<protein>
    <submittedName>
        <fullName evidence="2">Uncharacterized protein</fullName>
    </submittedName>
</protein>
<dbReference type="Proteomes" id="UP000467700">
    <property type="component" value="Unassembled WGS sequence"/>
</dbReference>
<feature type="compositionally biased region" description="Basic and acidic residues" evidence="1">
    <location>
        <begin position="846"/>
        <end position="856"/>
    </location>
</feature>
<feature type="compositionally biased region" description="Basic and acidic residues" evidence="1">
    <location>
        <begin position="398"/>
        <end position="413"/>
    </location>
</feature>
<dbReference type="OrthoDB" id="3255922at2759"/>
<feature type="compositionally biased region" description="Low complexity" evidence="1">
    <location>
        <begin position="858"/>
        <end position="868"/>
    </location>
</feature>
<evidence type="ECO:0000313" key="3">
    <source>
        <dbReference type="Proteomes" id="UP000467700"/>
    </source>
</evidence>
<dbReference type="AlphaFoldDB" id="A0A8S0XCV4"/>
<dbReference type="EMBL" id="CACVBS010000001">
    <property type="protein sequence ID" value="CAA7257396.1"/>
    <property type="molecule type" value="Genomic_DNA"/>
</dbReference>
<gene>
    <name evidence="2" type="ORF">AAE3_LOCUS370</name>
</gene>
<feature type="region of interest" description="Disordered" evidence="1">
    <location>
        <begin position="796"/>
        <end position="868"/>
    </location>
</feature>
<feature type="compositionally biased region" description="Low complexity" evidence="1">
    <location>
        <begin position="693"/>
        <end position="703"/>
    </location>
</feature>
<accession>A0A8S0XCV4</accession>
<feature type="compositionally biased region" description="Polar residues" evidence="1">
    <location>
        <begin position="170"/>
        <end position="183"/>
    </location>
</feature>
<feature type="compositionally biased region" description="Polar residues" evidence="1">
    <location>
        <begin position="605"/>
        <end position="639"/>
    </location>
</feature>
<feature type="compositionally biased region" description="Low complexity" evidence="1">
    <location>
        <begin position="289"/>
        <end position="304"/>
    </location>
</feature>
<sequence>MLGGQRRHKSPRLGMSLSDAEYELLPSMLSGILPSASSSTKSGSSKPSSRFSVRIFKTPSNVPIPYPINAKFDVGYRPGQGEQPWYPTSINAAYDARPRATANYVIYPSAHNDTFIYQQSAASKSDIFSNSEFETSTATFSSTSAFSPALSTDSTTTLKSPSAPDLTVGDTLSNSSAPSSPQTPRLAYPPPAITASLQGPALSKTSSARPYIHEAAESIEERRTRLPALQSHTAIPFRPPSGPNDPMTQIGPRPGGYPIETPEYAASTLSELEVEERDRIAQINAGYNSASTGSFYASSTGSSSDKGTHLVSITPQNQRTTSSKPLHPTNLPFPIRPQEHDFSHSHSVFPRSSHPNGPAHPALRDSPPSVERLPSQVPSEQLVSQNASQSQSSFSHALQRDNWSRDATVDSDSRSQNAHYPPRSAPTASSKSHPASSRPAQEVAGIAPFLNRFPSSSDHPPQHSIADRRSPIAGGRVDVKDYGVPNAGPDYRTNDTADPTRGLAEPTRVGPRGDYIYAKPDSESRRSTSPPRGPLPHATPQEAAPARPPSASDLRKDARTPTPRDADDRRPPHPMRRDSFTGDVFRPPGDGCNMSQFTPVHQLFTTGPLSSSPTQIRLSPTDYDATTPTRSRDSYGTTESLERSTGRIRTRSISFSNATRPILTLSSSNIPQVAGHHALPILSHPAPPRGSALKSSDLTSGRSSSDRSSPKITTSSNHTARTAHSKESDRRSSAHYSITQVPSASQQALRQTSTAQTFNPPSKAPSVPLGSYPRIMFHDPSRPHQYYIVPPQPQIHVEPHRRHSDGDRPCNTTSFRGAMAPHDWPSPSSSSTSQSSRPTTPSSIPEHQRRYSDGDKNPPLAVRPVLPRLDTAPVPRSVRWNDNLICPSPVFPSRRKGWFNRRGDQLWKNDGGYIPAPKHEQYPPDLDDYPEMGDGWMNEEGTRIDMGHHLIPKVPIRSALKQTKLN</sequence>
<feature type="compositionally biased region" description="Polar residues" evidence="1">
    <location>
        <begin position="734"/>
        <end position="760"/>
    </location>
</feature>
<reference evidence="2 3" key="1">
    <citation type="submission" date="2020-01" db="EMBL/GenBank/DDBJ databases">
        <authorList>
            <person name="Gupta K D."/>
        </authorList>
    </citation>
    <scope>NUCLEOTIDE SEQUENCE [LARGE SCALE GENOMIC DNA]</scope>
</reference>
<feature type="compositionally biased region" description="Low complexity" evidence="1">
    <location>
        <begin position="825"/>
        <end position="843"/>
    </location>
</feature>
<feature type="region of interest" description="Disordered" evidence="1">
    <location>
        <begin position="289"/>
        <end position="593"/>
    </location>
</feature>
<feature type="compositionally biased region" description="Basic and acidic residues" evidence="1">
    <location>
        <begin position="553"/>
        <end position="580"/>
    </location>
</feature>
<feature type="compositionally biased region" description="Polar residues" evidence="1">
    <location>
        <begin position="311"/>
        <end position="324"/>
    </location>
</feature>
<proteinExistence type="predicted"/>
<name>A0A8S0XCV4_CYCAE</name>
<feature type="compositionally biased region" description="Polar residues" evidence="1">
    <location>
        <begin position="149"/>
        <end position="160"/>
    </location>
</feature>
<keyword evidence="3" id="KW-1185">Reference proteome</keyword>
<organism evidence="2 3">
    <name type="scientific">Cyclocybe aegerita</name>
    <name type="common">Black poplar mushroom</name>
    <name type="synonym">Agrocybe aegerita</name>
    <dbReference type="NCBI Taxonomy" id="1973307"/>
    <lineage>
        <taxon>Eukaryota</taxon>
        <taxon>Fungi</taxon>
        <taxon>Dikarya</taxon>
        <taxon>Basidiomycota</taxon>
        <taxon>Agaricomycotina</taxon>
        <taxon>Agaricomycetes</taxon>
        <taxon>Agaricomycetidae</taxon>
        <taxon>Agaricales</taxon>
        <taxon>Agaricineae</taxon>
        <taxon>Bolbitiaceae</taxon>
        <taxon>Cyclocybe</taxon>
    </lineage>
</organism>
<feature type="region of interest" description="Disordered" evidence="1">
    <location>
        <begin position="144"/>
        <end position="209"/>
    </location>
</feature>